<dbReference type="Pfam" id="PF20151">
    <property type="entry name" value="DUF6533"/>
    <property type="match status" value="1"/>
</dbReference>
<keyword evidence="1" id="KW-1133">Transmembrane helix</keyword>
<feature type="transmembrane region" description="Helical" evidence="1">
    <location>
        <begin position="50"/>
        <end position="68"/>
    </location>
</feature>
<protein>
    <recommendedName>
        <fullName evidence="2">DUF6533 domain-containing protein</fullName>
    </recommendedName>
</protein>
<dbReference type="Proteomes" id="UP000053558">
    <property type="component" value="Unassembled WGS sequence"/>
</dbReference>
<proteinExistence type="predicted"/>
<organism evidence="3 4">
    <name type="scientific">Coniophora puteana (strain RWD-64-598)</name>
    <name type="common">Brown rot fungus</name>
    <dbReference type="NCBI Taxonomy" id="741705"/>
    <lineage>
        <taxon>Eukaryota</taxon>
        <taxon>Fungi</taxon>
        <taxon>Dikarya</taxon>
        <taxon>Basidiomycota</taxon>
        <taxon>Agaricomycotina</taxon>
        <taxon>Agaricomycetes</taxon>
        <taxon>Agaricomycetidae</taxon>
        <taxon>Boletales</taxon>
        <taxon>Coniophorineae</taxon>
        <taxon>Coniophoraceae</taxon>
        <taxon>Coniophora</taxon>
    </lineage>
</organism>
<dbReference type="InterPro" id="IPR045340">
    <property type="entry name" value="DUF6533"/>
</dbReference>
<gene>
    <name evidence="3" type="ORF">CONPUDRAFT_142245</name>
</gene>
<dbReference type="OMA" id="NIMAVAY"/>
<reference evidence="4" key="1">
    <citation type="journal article" date="2012" name="Science">
        <title>The Paleozoic origin of enzymatic lignin decomposition reconstructed from 31 fungal genomes.</title>
        <authorList>
            <person name="Floudas D."/>
            <person name="Binder M."/>
            <person name="Riley R."/>
            <person name="Barry K."/>
            <person name="Blanchette R.A."/>
            <person name="Henrissat B."/>
            <person name="Martinez A.T."/>
            <person name="Otillar R."/>
            <person name="Spatafora J.W."/>
            <person name="Yadav J.S."/>
            <person name="Aerts A."/>
            <person name="Benoit I."/>
            <person name="Boyd A."/>
            <person name="Carlson A."/>
            <person name="Copeland A."/>
            <person name="Coutinho P.M."/>
            <person name="de Vries R.P."/>
            <person name="Ferreira P."/>
            <person name="Findley K."/>
            <person name="Foster B."/>
            <person name="Gaskell J."/>
            <person name="Glotzer D."/>
            <person name="Gorecki P."/>
            <person name="Heitman J."/>
            <person name="Hesse C."/>
            <person name="Hori C."/>
            <person name="Igarashi K."/>
            <person name="Jurgens J.A."/>
            <person name="Kallen N."/>
            <person name="Kersten P."/>
            <person name="Kohler A."/>
            <person name="Kuees U."/>
            <person name="Kumar T.K.A."/>
            <person name="Kuo A."/>
            <person name="LaButti K."/>
            <person name="Larrondo L.F."/>
            <person name="Lindquist E."/>
            <person name="Ling A."/>
            <person name="Lombard V."/>
            <person name="Lucas S."/>
            <person name="Lundell T."/>
            <person name="Martin R."/>
            <person name="McLaughlin D.J."/>
            <person name="Morgenstern I."/>
            <person name="Morin E."/>
            <person name="Murat C."/>
            <person name="Nagy L.G."/>
            <person name="Nolan M."/>
            <person name="Ohm R.A."/>
            <person name="Patyshakuliyeva A."/>
            <person name="Rokas A."/>
            <person name="Ruiz-Duenas F.J."/>
            <person name="Sabat G."/>
            <person name="Salamov A."/>
            <person name="Samejima M."/>
            <person name="Schmutz J."/>
            <person name="Slot J.C."/>
            <person name="St John F."/>
            <person name="Stenlid J."/>
            <person name="Sun H."/>
            <person name="Sun S."/>
            <person name="Syed K."/>
            <person name="Tsang A."/>
            <person name="Wiebenga A."/>
            <person name="Young D."/>
            <person name="Pisabarro A."/>
            <person name="Eastwood D.C."/>
            <person name="Martin F."/>
            <person name="Cullen D."/>
            <person name="Grigoriev I.V."/>
            <person name="Hibbett D.S."/>
        </authorList>
    </citation>
    <scope>NUCLEOTIDE SEQUENCE [LARGE SCALE GENOMIC DNA]</scope>
    <source>
        <strain evidence="4">RWD-64-598 SS2</strain>
    </source>
</reference>
<dbReference type="GeneID" id="19201720"/>
<keyword evidence="1" id="KW-0472">Membrane</keyword>
<comment type="caution">
    <text evidence="3">The sequence shown here is derived from an EMBL/GenBank/DDBJ whole genome shotgun (WGS) entry which is preliminary data.</text>
</comment>
<feature type="transmembrane region" description="Helical" evidence="1">
    <location>
        <begin position="176"/>
        <end position="201"/>
    </location>
</feature>
<evidence type="ECO:0000313" key="3">
    <source>
        <dbReference type="EMBL" id="EIW83571.1"/>
    </source>
</evidence>
<sequence>MDQLDDLARGLQVTNFLDVSVCTIFVYDYFINLPDEIKYLWRRREIGWGLVLYILVRYLPFISLPLALSSQLLPALSNDTCKSLLYTVNSMFAPGGSLTDPDLEAVLESAEVIAAEVLFAFRTYIMWNRNKIVFALLSSMTAVALALVTALLVLFLPTITLVSPPVPGINGCIKSSASSIIFGAYLFIVVTELVILGLITVHACQDKYRLQGGIIETMIYSGALYCTCMLLFSVANIGTNLRLHGSYSDLLSTYQTIFHTILASRLQLHLCSQFEVTQGSHRSYNSMKFSPIVFQQGSSVVHEV</sequence>
<dbReference type="RefSeq" id="XP_007765542.1">
    <property type="nucleotide sequence ID" value="XM_007767352.1"/>
</dbReference>
<dbReference type="AlphaFoldDB" id="A0A5M3MY66"/>
<dbReference type="OrthoDB" id="2993276at2759"/>
<name>A0A5M3MY66_CONPW</name>
<dbReference type="KEGG" id="cput:CONPUDRAFT_142245"/>
<dbReference type="EMBL" id="JH711575">
    <property type="protein sequence ID" value="EIW83571.1"/>
    <property type="molecule type" value="Genomic_DNA"/>
</dbReference>
<evidence type="ECO:0000259" key="2">
    <source>
        <dbReference type="Pfam" id="PF20151"/>
    </source>
</evidence>
<keyword evidence="4" id="KW-1185">Reference proteome</keyword>
<evidence type="ECO:0000313" key="4">
    <source>
        <dbReference type="Proteomes" id="UP000053558"/>
    </source>
</evidence>
<evidence type="ECO:0000256" key="1">
    <source>
        <dbReference type="SAM" id="Phobius"/>
    </source>
</evidence>
<feature type="transmembrane region" description="Helical" evidence="1">
    <location>
        <begin position="132"/>
        <end position="156"/>
    </location>
</feature>
<feature type="transmembrane region" description="Helical" evidence="1">
    <location>
        <begin position="213"/>
        <end position="235"/>
    </location>
</feature>
<feature type="domain" description="DUF6533" evidence="2">
    <location>
        <begin position="18"/>
        <end position="62"/>
    </location>
</feature>
<accession>A0A5M3MY66</accession>
<keyword evidence="1" id="KW-0812">Transmembrane</keyword>
<feature type="transmembrane region" description="Helical" evidence="1">
    <location>
        <begin position="12"/>
        <end position="30"/>
    </location>
</feature>